<dbReference type="InterPro" id="IPR003593">
    <property type="entry name" value="AAA+_ATPase"/>
</dbReference>
<name>A0A1W1HFX2_9BACT</name>
<dbReference type="AlphaFoldDB" id="A0A1W1HFX2"/>
<dbReference type="GO" id="GO:0016887">
    <property type="term" value="F:ATP hydrolysis activity"/>
    <property type="evidence" value="ECO:0007669"/>
    <property type="project" value="InterPro"/>
</dbReference>
<proteinExistence type="predicted"/>
<dbReference type="InterPro" id="IPR003439">
    <property type="entry name" value="ABC_transporter-like_ATP-bd"/>
</dbReference>
<evidence type="ECO:0000256" key="2">
    <source>
        <dbReference type="ARBA" id="ARBA00022692"/>
    </source>
</evidence>
<reference evidence="10 11" key="1">
    <citation type="submission" date="2017-03" db="EMBL/GenBank/DDBJ databases">
        <authorList>
            <person name="Afonso C.L."/>
            <person name="Miller P.J."/>
            <person name="Scott M.A."/>
            <person name="Spackman E."/>
            <person name="Goraichik I."/>
            <person name="Dimitrov K.M."/>
            <person name="Suarez D.L."/>
            <person name="Swayne D.E."/>
        </authorList>
    </citation>
    <scope>NUCLEOTIDE SEQUENCE [LARGE SCALE GENOMIC DNA]</scope>
    <source>
        <strain evidence="10">PRJEB14757</strain>
    </source>
</reference>
<dbReference type="InterPro" id="IPR036640">
    <property type="entry name" value="ABC1_TM_sf"/>
</dbReference>
<feature type="domain" description="ABC transporter" evidence="8">
    <location>
        <begin position="328"/>
        <end position="564"/>
    </location>
</feature>
<dbReference type="SUPFAM" id="SSF52540">
    <property type="entry name" value="P-loop containing nucleoside triphosphate hydrolases"/>
    <property type="match status" value="1"/>
</dbReference>
<dbReference type="Gene3D" id="1.20.1560.10">
    <property type="entry name" value="ABC transporter type 1, transmembrane domain"/>
    <property type="match status" value="1"/>
</dbReference>
<dbReference type="InterPro" id="IPR011527">
    <property type="entry name" value="ABC1_TM_dom"/>
</dbReference>
<keyword evidence="6 7" id="KW-0472">Membrane</keyword>
<dbReference type="Gene3D" id="3.40.50.300">
    <property type="entry name" value="P-loop containing nucleotide triphosphate hydrolases"/>
    <property type="match status" value="1"/>
</dbReference>
<evidence type="ECO:0000256" key="3">
    <source>
        <dbReference type="ARBA" id="ARBA00022741"/>
    </source>
</evidence>
<evidence type="ECO:0000256" key="4">
    <source>
        <dbReference type="ARBA" id="ARBA00022840"/>
    </source>
</evidence>
<dbReference type="GO" id="GO:0005524">
    <property type="term" value="F:ATP binding"/>
    <property type="evidence" value="ECO:0007669"/>
    <property type="project" value="UniProtKB-KW"/>
</dbReference>
<comment type="subcellular location">
    <subcellularLocation>
        <location evidence="1">Cell membrane</location>
        <topology evidence="1">Multi-pass membrane protein</topology>
    </subcellularLocation>
</comment>
<organism evidence="10 11">
    <name type="scientific">Desulfamplus magnetovallimortis</name>
    <dbReference type="NCBI Taxonomy" id="1246637"/>
    <lineage>
        <taxon>Bacteria</taxon>
        <taxon>Pseudomonadati</taxon>
        <taxon>Thermodesulfobacteriota</taxon>
        <taxon>Desulfobacteria</taxon>
        <taxon>Desulfobacterales</taxon>
        <taxon>Desulfobacteraceae</taxon>
        <taxon>Desulfamplus</taxon>
    </lineage>
</organism>
<evidence type="ECO:0000256" key="7">
    <source>
        <dbReference type="SAM" id="Phobius"/>
    </source>
</evidence>
<feature type="transmembrane region" description="Helical" evidence="7">
    <location>
        <begin position="141"/>
        <end position="171"/>
    </location>
</feature>
<protein>
    <submittedName>
        <fullName evidence="10">Putative ABC transporter related protein</fullName>
    </submittedName>
</protein>
<dbReference type="SMART" id="SM00382">
    <property type="entry name" value="AAA"/>
    <property type="match status" value="1"/>
</dbReference>
<keyword evidence="3" id="KW-0547">Nucleotide-binding</keyword>
<evidence type="ECO:0000313" key="11">
    <source>
        <dbReference type="Proteomes" id="UP000191931"/>
    </source>
</evidence>
<dbReference type="EMBL" id="FWEV01000224">
    <property type="protein sequence ID" value="SLM31288.1"/>
    <property type="molecule type" value="Genomic_DNA"/>
</dbReference>
<keyword evidence="11" id="KW-1185">Reference proteome</keyword>
<feature type="transmembrane region" description="Helical" evidence="7">
    <location>
        <begin position="50"/>
        <end position="69"/>
    </location>
</feature>
<keyword evidence="4" id="KW-0067">ATP-binding</keyword>
<evidence type="ECO:0000259" key="8">
    <source>
        <dbReference type="PROSITE" id="PS50893"/>
    </source>
</evidence>
<dbReference type="InterPro" id="IPR027417">
    <property type="entry name" value="P-loop_NTPase"/>
</dbReference>
<evidence type="ECO:0000313" key="10">
    <source>
        <dbReference type="EMBL" id="SLM31288.1"/>
    </source>
</evidence>
<dbReference type="PROSITE" id="PS50929">
    <property type="entry name" value="ABC_TM1F"/>
    <property type="match status" value="1"/>
</dbReference>
<dbReference type="GO" id="GO:0005886">
    <property type="term" value="C:plasma membrane"/>
    <property type="evidence" value="ECO:0007669"/>
    <property type="project" value="UniProtKB-SubCell"/>
</dbReference>
<keyword evidence="5 7" id="KW-1133">Transmembrane helix</keyword>
<dbReference type="Proteomes" id="UP000191931">
    <property type="component" value="Unassembled WGS sequence"/>
</dbReference>
<dbReference type="GO" id="GO:0015421">
    <property type="term" value="F:ABC-type oligopeptide transporter activity"/>
    <property type="evidence" value="ECO:0007669"/>
    <property type="project" value="TreeGrafter"/>
</dbReference>
<dbReference type="PANTHER" id="PTHR43394">
    <property type="entry name" value="ATP-DEPENDENT PERMEASE MDL1, MITOCHONDRIAL"/>
    <property type="match status" value="1"/>
</dbReference>
<dbReference type="Pfam" id="PF00664">
    <property type="entry name" value="ABC_membrane"/>
    <property type="match status" value="1"/>
</dbReference>
<feature type="domain" description="ABC transmembrane type-1" evidence="9">
    <location>
        <begin position="18"/>
        <end position="297"/>
    </location>
</feature>
<evidence type="ECO:0000259" key="9">
    <source>
        <dbReference type="PROSITE" id="PS50929"/>
    </source>
</evidence>
<dbReference type="SUPFAM" id="SSF90123">
    <property type="entry name" value="ABC transporter transmembrane region"/>
    <property type="match status" value="1"/>
</dbReference>
<accession>A0A1W1HFX2</accession>
<evidence type="ECO:0000256" key="6">
    <source>
        <dbReference type="ARBA" id="ARBA00023136"/>
    </source>
</evidence>
<evidence type="ECO:0000256" key="1">
    <source>
        <dbReference type="ARBA" id="ARBA00004651"/>
    </source>
</evidence>
<dbReference type="Pfam" id="PF00005">
    <property type="entry name" value="ABC_tran"/>
    <property type="match status" value="1"/>
</dbReference>
<gene>
    <name evidence="10" type="ORF">MTBBW1_300019</name>
</gene>
<dbReference type="OrthoDB" id="5288404at2"/>
<sequence length="606" mass="66909">MRELIQRLSRHPFITIELLLASFFANLLGLASSLYIIQLLNRYVSHGVDATLFTLTSGVCIAVIFEFAFRRVRSILAGSVGKERNYQMMLGIFSVLTKGRMKSLDTIPQRLRQEIMKGSNSVEDAYKPANINALFDLPFSFMFLGVLSYISILLGFITLCFMLLTVIIATFSKHLITPRIQQLTETSIKGNGLFSSANNSPDMIRLFDRGSFLLSKWRENSKDFLQQRNRMADSQDLLQGITRTVQSLLSISIYAAGAILAVKGNFNVGLLIGANILAMRAIAPINRVAQLGDAFTNASQSLERINRFASIETERDGGVALKNYQGSLKLNDVAFKYPGMKQPLFESLTLDISPGSVLVVTGENGTGKTTLTRLVSGLLEPDRGQILADGVDIRQLSLPWWRSCLTMVPQDIAFLPTSIKENLMAANPAIDDAAINRIINHSGLSSFIDQTSMGLDTQLTLNSEYLSTGYRKRLAIARALAVGGKLVIMDEPTEGLDPKGCNTIYSLLVALSQARYTMIIFSQDPNIIKGAGRILDLNSKPVPRIRTNKGTPAQANNGTLHENRTFHEKTTNLKRDNRVAAPNVNMVKKDEKTPAMKSHSLPKEKI</sequence>
<dbReference type="PROSITE" id="PS50893">
    <property type="entry name" value="ABC_TRANSPORTER_2"/>
    <property type="match status" value="1"/>
</dbReference>
<dbReference type="PANTHER" id="PTHR43394:SF1">
    <property type="entry name" value="ATP-BINDING CASSETTE SUB-FAMILY B MEMBER 10, MITOCHONDRIAL"/>
    <property type="match status" value="1"/>
</dbReference>
<dbReference type="RefSeq" id="WP_080799895.1">
    <property type="nucleotide sequence ID" value="NZ_LT828541.1"/>
</dbReference>
<feature type="transmembrane region" description="Helical" evidence="7">
    <location>
        <begin position="12"/>
        <end position="38"/>
    </location>
</feature>
<keyword evidence="2 7" id="KW-0812">Transmembrane</keyword>
<dbReference type="STRING" id="1246637.MTBBW1_300019"/>
<evidence type="ECO:0000256" key="5">
    <source>
        <dbReference type="ARBA" id="ARBA00022989"/>
    </source>
</evidence>
<dbReference type="InterPro" id="IPR039421">
    <property type="entry name" value="Type_1_exporter"/>
</dbReference>